<keyword evidence="3" id="KW-1185">Reference proteome</keyword>
<feature type="compositionally biased region" description="Gly residues" evidence="1">
    <location>
        <begin position="112"/>
        <end position="122"/>
    </location>
</feature>
<name>A0A7J7X0I5_PIPKU</name>
<accession>A0A7J7X0I5</accession>
<feature type="compositionally biased region" description="Pro residues" evidence="1">
    <location>
        <begin position="20"/>
        <end position="30"/>
    </location>
</feature>
<organism evidence="2 3">
    <name type="scientific">Pipistrellus kuhlii</name>
    <name type="common">Kuhl's pipistrelle</name>
    <dbReference type="NCBI Taxonomy" id="59472"/>
    <lineage>
        <taxon>Eukaryota</taxon>
        <taxon>Metazoa</taxon>
        <taxon>Chordata</taxon>
        <taxon>Craniata</taxon>
        <taxon>Vertebrata</taxon>
        <taxon>Euteleostomi</taxon>
        <taxon>Mammalia</taxon>
        <taxon>Eutheria</taxon>
        <taxon>Laurasiatheria</taxon>
        <taxon>Chiroptera</taxon>
        <taxon>Yangochiroptera</taxon>
        <taxon>Vespertilionidae</taxon>
        <taxon>Pipistrellus</taxon>
    </lineage>
</organism>
<comment type="caution">
    <text evidence="2">The sequence shown here is derived from an EMBL/GenBank/DDBJ whole genome shotgun (WGS) entry which is preliminary data.</text>
</comment>
<feature type="compositionally biased region" description="Low complexity" evidence="1">
    <location>
        <begin position="1"/>
        <end position="14"/>
    </location>
</feature>
<feature type="compositionally biased region" description="Pro residues" evidence="1">
    <location>
        <begin position="74"/>
        <end position="83"/>
    </location>
</feature>
<evidence type="ECO:0000256" key="1">
    <source>
        <dbReference type="SAM" id="MobiDB-lite"/>
    </source>
</evidence>
<reference evidence="2 3" key="1">
    <citation type="journal article" date="2020" name="Nature">
        <title>Six reference-quality genomes reveal evolution of bat adaptations.</title>
        <authorList>
            <person name="Jebb D."/>
            <person name="Huang Z."/>
            <person name="Pippel M."/>
            <person name="Hughes G.M."/>
            <person name="Lavrichenko K."/>
            <person name="Devanna P."/>
            <person name="Winkler S."/>
            <person name="Jermiin L.S."/>
            <person name="Skirmuntt E.C."/>
            <person name="Katzourakis A."/>
            <person name="Burkitt-Gray L."/>
            <person name="Ray D.A."/>
            <person name="Sullivan K.A.M."/>
            <person name="Roscito J.G."/>
            <person name="Kirilenko B.M."/>
            <person name="Davalos L.M."/>
            <person name="Corthals A.P."/>
            <person name="Power M.L."/>
            <person name="Jones G."/>
            <person name="Ransome R.D."/>
            <person name="Dechmann D.K.N."/>
            <person name="Locatelli A.G."/>
            <person name="Puechmaille S.J."/>
            <person name="Fedrigo O."/>
            <person name="Jarvis E.D."/>
            <person name="Hiller M."/>
            <person name="Vernes S.C."/>
            <person name="Myers E.W."/>
            <person name="Teeling E.C."/>
        </authorList>
    </citation>
    <scope>NUCLEOTIDE SEQUENCE [LARGE SCALE GENOMIC DNA]</scope>
    <source>
        <strain evidence="2">MPipKuh1</strain>
        <tissue evidence="2">Flight muscle</tissue>
    </source>
</reference>
<dbReference type="AlphaFoldDB" id="A0A7J7X0I5"/>
<protein>
    <submittedName>
        <fullName evidence="2">Uncharacterized protein</fullName>
    </submittedName>
</protein>
<sequence>MAAPGAAGPVVAAVQREPGRPPNTDLPPRTPFLDPCQVLALPPPQPAPQDQIQQKTAPEDFNPSSQPASALSPKWPPSGPRGPSPASGSSRSPWLAPRRPCRCHEAAQPAEMGGGSQDGGGW</sequence>
<proteinExistence type="predicted"/>
<dbReference type="Proteomes" id="UP000558488">
    <property type="component" value="Unassembled WGS sequence"/>
</dbReference>
<evidence type="ECO:0000313" key="3">
    <source>
        <dbReference type="Proteomes" id="UP000558488"/>
    </source>
</evidence>
<gene>
    <name evidence="2" type="ORF">mPipKuh1_010817</name>
</gene>
<feature type="region of interest" description="Disordered" evidence="1">
    <location>
        <begin position="1"/>
        <end position="122"/>
    </location>
</feature>
<evidence type="ECO:0000313" key="2">
    <source>
        <dbReference type="EMBL" id="KAF6343114.1"/>
    </source>
</evidence>
<feature type="compositionally biased region" description="Low complexity" evidence="1">
    <location>
        <begin position="84"/>
        <end position="94"/>
    </location>
</feature>
<dbReference type="EMBL" id="JACAGB010000009">
    <property type="protein sequence ID" value="KAF6343114.1"/>
    <property type="molecule type" value="Genomic_DNA"/>
</dbReference>